<accession>A0A1H7PCY0</accession>
<proteinExistence type="predicted"/>
<protein>
    <submittedName>
        <fullName evidence="2">Universal stress protein family protein</fullName>
    </submittedName>
</protein>
<evidence type="ECO:0000259" key="1">
    <source>
        <dbReference type="Pfam" id="PF00582"/>
    </source>
</evidence>
<dbReference type="Proteomes" id="UP000183894">
    <property type="component" value="Unassembled WGS sequence"/>
</dbReference>
<dbReference type="EMBL" id="FOAD01000004">
    <property type="protein sequence ID" value="SEL33264.1"/>
    <property type="molecule type" value="Genomic_DNA"/>
</dbReference>
<feature type="domain" description="UspA" evidence="1">
    <location>
        <begin position="112"/>
        <end position="234"/>
    </location>
</feature>
<dbReference type="SUPFAM" id="SSF52402">
    <property type="entry name" value="Adenine nucleotide alpha hydrolases-like"/>
    <property type="match status" value="1"/>
</dbReference>
<dbReference type="AlphaFoldDB" id="A0A1H7PCY0"/>
<name>A0A1H7PCY0_HALLR</name>
<dbReference type="Gene3D" id="3.40.50.12370">
    <property type="match status" value="1"/>
</dbReference>
<organism evidence="2 3">
    <name type="scientific">Haloferax larsenii</name>
    <dbReference type="NCBI Taxonomy" id="302484"/>
    <lineage>
        <taxon>Archaea</taxon>
        <taxon>Methanobacteriati</taxon>
        <taxon>Methanobacteriota</taxon>
        <taxon>Stenosarchaea group</taxon>
        <taxon>Halobacteria</taxon>
        <taxon>Halobacteriales</taxon>
        <taxon>Haloferacaceae</taxon>
        <taxon>Haloferax</taxon>
    </lineage>
</organism>
<evidence type="ECO:0000313" key="2">
    <source>
        <dbReference type="EMBL" id="SEL33264.1"/>
    </source>
</evidence>
<gene>
    <name evidence="2" type="ORF">SAMN04488691_10446</name>
</gene>
<dbReference type="InterPro" id="IPR006016">
    <property type="entry name" value="UspA"/>
</dbReference>
<dbReference type="Pfam" id="PF00582">
    <property type="entry name" value="Usp"/>
    <property type="match status" value="1"/>
</dbReference>
<sequence>MPEDVRVLVPVAILSGQVIPEPLIRFLSRGTIVVLAYHEIPEQTAPEQAREQFEPKAREKLTDLVETIESLGGTAETRLVFTHESEQTIERVATEANCDVVLLSNPAQAVERLIVPVKEHISVDRIATVVSALSQDPSIDITLFHVATDESGVADGEDLLGDVSDELVVRGVQRDNLSRMVTVSSTPLQAIVDAADDHDVIVMGEEEPTLRGRLFGETSERVAERTISPVLVVRNPTEPDEGQ</sequence>
<evidence type="ECO:0000313" key="3">
    <source>
        <dbReference type="Proteomes" id="UP000183894"/>
    </source>
</evidence>
<dbReference type="OrthoDB" id="157328at2157"/>
<reference evidence="2 3" key="1">
    <citation type="submission" date="2016-10" db="EMBL/GenBank/DDBJ databases">
        <authorList>
            <person name="de Groot N.N."/>
        </authorList>
    </citation>
    <scope>NUCLEOTIDE SEQUENCE [LARGE SCALE GENOMIC DNA]</scope>
    <source>
        <strain evidence="2 3">CDM_5</strain>
    </source>
</reference>
<dbReference type="RefSeq" id="WP_083405284.1">
    <property type="nucleotide sequence ID" value="NZ_FOAD01000004.1"/>
</dbReference>